<reference evidence="2 3" key="1">
    <citation type="submission" date="2018-02" db="EMBL/GenBank/DDBJ databases">
        <title>Genomic Encyclopedia of Archaeal and Bacterial Type Strains, Phase II (KMG-II): from individual species to whole genera.</title>
        <authorList>
            <person name="Goeker M."/>
        </authorList>
    </citation>
    <scope>NUCLEOTIDE SEQUENCE [LARGE SCALE GENOMIC DNA]</scope>
    <source>
        <strain evidence="2 3">DSM 29526</strain>
    </source>
</reference>
<evidence type="ECO:0000313" key="2">
    <source>
        <dbReference type="EMBL" id="PPK86169.1"/>
    </source>
</evidence>
<dbReference type="PANTHER" id="PTHR37692">
    <property type="entry name" value="HYPOTHETICAL MEMBRANE SPANNING PROTEIN"/>
    <property type="match status" value="1"/>
</dbReference>
<comment type="caution">
    <text evidence="2">The sequence shown here is derived from an EMBL/GenBank/DDBJ whole genome shotgun (WGS) entry which is preliminary data.</text>
</comment>
<dbReference type="Proteomes" id="UP000237662">
    <property type="component" value="Unassembled WGS sequence"/>
</dbReference>
<accession>A0A2S6I4X2</accession>
<dbReference type="Pfam" id="PF04238">
    <property type="entry name" value="DUF420"/>
    <property type="match status" value="1"/>
</dbReference>
<dbReference type="PANTHER" id="PTHR37692:SF1">
    <property type="entry name" value="DUF420 DOMAIN-CONTAINING PROTEIN"/>
    <property type="match status" value="1"/>
</dbReference>
<gene>
    <name evidence="2" type="ORF">CLV84_3088</name>
</gene>
<keyword evidence="1" id="KW-0812">Transmembrane</keyword>
<proteinExistence type="predicted"/>
<dbReference type="EMBL" id="PTJC01000006">
    <property type="protein sequence ID" value="PPK86169.1"/>
    <property type="molecule type" value="Genomic_DNA"/>
</dbReference>
<dbReference type="RefSeq" id="WP_104420625.1">
    <property type="nucleotide sequence ID" value="NZ_PTJC01000006.1"/>
</dbReference>
<sequence length="198" mass="22444">MHARPHPELEIYPEKAGLLKILTYVFSAAVLVLVFVMRTVKIPIDWDVSFLPAVNATLNAFTAVALVFSLYFVKRGRFVSHRNANITALGLSVVFLLCYVAYHFTTDEVKFGDTNLDGLLSDAERAAVAGIRPWYLVILISHITLAGILLPFILLTVVRAITGKWSQHRKMARYVWPLWFYVALTGPIVYLMLRPYYP</sequence>
<dbReference type="InterPro" id="IPR007352">
    <property type="entry name" value="DUF420"/>
</dbReference>
<dbReference type="AlphaFoldDB" id="A0A2S6I4X2"/>
<protein>
    <submittedName>
        <fullName evidence="2">Putative membrane protein</fullName>
    </submittedName>
</protein>
<feature type="transmembrane region" description="Helical" evidence="1">
    <location>
        <begin position="134"/>
        <end position="162"/>
    </location>
</feature>
<dbReference type="OrthoDB" id="9811380at2"/>
<feature type="transmembrane region" description="Helical" evidence="1">
    <location>
        <begin position="52"/>
        <end position="73"/>
    </location>
</feature>
<evidence type="ECO:0000256" key="1">
    <source>
        <dbReference type="SAM" id="Phobius"/>
    </source>
</evidence>
<keyword evidence="1" id="KW-1133">Transmembrane helix</keyword>
<feature type="transmembrane region" description="Helical" evidence="1">
    <location>
        <begin position="174"/>
        <end position="193"/>
    </location>
</feature>
<keyword evidence="1" id="KW-0472">Membrane</keyword>
<organism evidence="2 3">
    <name type="scientific">Neolewinella xylanilytica</name>
    <dbReference type="NCBI Taxonomy" id="1514080"/>
    <lineage>
        <taxon>Bacteria</taxon>
        <taxon>Pseudomonadati</taxon>
        <taxon>Bacteroidota</taxon>
        <taxon>Saprospiria</taxon>
        <taxon>Saprospirales</taxon>
        <taxon>Lewinellaceae</taxon>
        <taxon>Neolewinella</taxon>
    </lineage>
</organism>
<feature type="transmembrane region" description="Helical" evidence="1">
    <location>
        <begin position="21"/>
        <end position="40"/>
    </location>
</feature>
<keyword evidence="3" id="KW-1185">Reference proteome</keyword>
<evidence type="ECO:0000313" key="3">
    <source>
        <dbReference type="Proteomes" id="UP000237662"/>
    </source>
</evidence>
<name>A0A2S6I4X2_9BACT</name>
<feature type="transmembrane region" description="Helical" evidence="1">
    <location>
        <begin position="85"/>
        <end position="104"/>
    </location>
</feature>